<proteinExistence type="predicted"/>
<protein>
    <submittedName>
        <fullName evidence="2">Bacterial transcription activator, effector binding domain</fullName>
    </submittedName>
    <submittedName>
        <fullName evidence="3">Integron-associated effector binding protein</fullName>
    </submittedName>
</protein>
<evidence type="ECO:0000313" key="4">
    <source>
        <dbReference type="Proteomes" id="UP000254330"/>
    </source>
</evidence>
<evidence type="ECO:0000313" key="3">
    <source>
        <dbReference type="EMBL" id="TDR36621.1"/>
    </source>
</evidence>
<comment type="caution">
    <text evidence="2">The sequence shown here is derived from an EMBL/GenBank/DDBJ whole genome shotgun (WGS) entry which is preliminary data.</text>
</comment>
<dbReference type="InterPro" id="IPR029441">
    <property type="entry name" value="Cass2"/>
</dbReference>
<sequence>MQIRTQEVKDFTISGLKIHECKTDDISEQWEELAEVLEDYDVQHDVLYGVFVNLTEDGIEYLAGIKDDYMPKEVPTESTKIAAGRYLIGKIDSIQEIDEAFRSLSSNQDYTHRPGISFEKYKGKDLSNIEVWVPIE</sequence>
<dbReference type="OrthoDB" id="9773308at2"/>
<dbReference type="Proteomes" id="UP000254330">
    <property type="component" value="Unassembled WGS sequence"/>
</dbReference>
<dbReference type="EMBL" id="SNZG01000023">
    <property type="protein sequence ID" value="TDR36621.1"/>
    <property type="molecule type" value="Genomic_DNA"/>
</dbReference>
<dbReference type="EMBL" id="UGNP01000001">
    <property type="protein sequence ID" value="STX09955.1"/>
    <property type="molecule type" value="Genomic_DNA"/>
</dbReference>
<reference evidence="3 5" key="2">
    <citation type="submission" date="2019-03" db="EMBL/GenBank/DDBJ databases">
        <title>Genomic Encyclopedia of Type Strains, Phase IV (KMG-IV): sequencing the most valuable type-strain genomes for metagenomic binning, comparative biology and taxonomic classification.</title>
        <authorList>
            <person name="Goeker M."/>
        </authorList>
    </citation>
    <scope>NUCLEOTIDE SEQUENCE [LARGE SCALE GENOMIC DNA]</scope>
    <source>
        <strain evidence="3 5">DSM 20580</strain>
    </source>
</reference>
<organism evidence="2 4">
    <name type="scientific">Kurthia zopfii</name>
    <dbReference type="NCBI Taxonomy" id="1650"/>
    <lineage>
        <taxon>Bacteria</taxon>
        <taxon>Bacillati</taxon>
        <taxon>Bacillota</taxon>
        <taxon>Bacilli</taxon>
        <taxon>Bacillales</taxon>
        <taxon>Caryophanaceae</taxon>
        <taxon>Kurthia</taxon>
    </lineage>
</organism>
<dbReference type="Gene3D" id="3.20.80.10">
    <property type="entry name" value="Regulatory factor, effector binding domain"/>
    <property type="match status" value="1"/>
</dbReference>
<evidence type="ECO:0000259" key="1">
    <source>
        <dbReference type="SMART" id="SM00871"/>
    </source>
</evidence>
<evidence type="ECO:0000313" key="5">
    <source>
        <dbReference type="Proteomes" id="UP000294641"/>
    </source>
</evidence>
<accession>A0A2U3ABN9</accession>
<reference evidence="2 4" key="1">
    <citation type="submission" date="2018-06" db="EMBL/GenBank/DDBJ databases">
        <authorList>
            <consortium name="Pathogen Informatics"/>
            <person name="Doyle S."/>
        </authorList>
    </citation>
    <scope>NUCLEOTIDE SEQUENCE [LARGE SCALE GENOMIC DNA]</scope>
    <source>
        <strain evidence="2 4">NCTC10597</strain>
    </source>
</reference>
<dbReference type="RefSeq" id="WP_109350016.1">
    <property type="nucleotide sequence ID" value="NZ_BJUE01000019.1"/>
</dbReference>
<dbReference type="SUPFAM" id="SSF55136">
    <property type="entry name" value="Probable bacterial effector-binding domain"/>
    <property type="match status" value="1"/>
</dbReference>
<dbReference type="SMART" id="SM00871">
    <property type="entry name" value="AraC_E_bind"/>
    <property type="match status" value="1"/>
</dbReference>
<dbReference type="Proteomes" id="UP000294641">
    <property type="component" value="Unassembled WGS sequence"/>
</dbReference>
<feature type="domain" description="AraC effector-binding" evidence="1">
    <location>
        <begin position="1"/>
        <end position="136"/>
    </location>
</feature>
<gene>
    <name evidence="3" type="ORF">DFR61_12311</name>
    <name evidence="2" type="ORF">NCTC10597_01663</name>
</gene>
<keyword evidence="5" id="KW-1185">Reference proteome</keyword>
<dbReference type="AlphaFoldDB" id="A0A2U3ABN9"/>
<dbReference type="Pfam" id="PF14526">
    <property type="entry name" value="Cass2"/>
    <property type="match status" value="1"/>
</dbReference>
<name>A0A2U3ABN9_9BACL</name>
<dbReference type="InterPro" id="IPR010499">
    <property type="entry name" value="AraC_E-bd"/>
</dbReference>
<evidence type="ECO:0000313" key="2">
    <source>
        <dbReference type="EMBL" id="STX09955.1"/>
    </source>
</evidence>
<dbReference type="InterPro" id="IPR011256">
    <property type="entry name" value="Reg_factor_effector_dom_sf"/>
</dbReference>